<comment type="caution">
    <text evidence="1">The sequence shown here is derived from an EMBL/GenBank/DDBJ whole genome shotgun (WGS) entry which is preliminary data.</text>
</comment>
<gene>
    <name evidence="1" type="ORF">RDWZM_009855</name>
</gene>
<evidence type="ECO:0000313" key="2">
    <source>
        <dbReference type="Proteomes" id="UP001142055"/>
    </source>
</evidence>
<dbReference type="EMBL" id="JAPWDV010000004">
    <property type="protein sequence ID" value="KAJ6215355.1"/>
    <property type="molecule type" value="Genomic_DNA"/>
</dbReference>
<proteinExistence type="predicted"/>
<organism evidence="1 2">
    <name type="scientific">Blomia tropicalis</name>
    <name type="common">Mite</name>
    <dbReference type="NCBI Taxonomy" id="40697"/>
    <lineage>
        <taxon>Eukaryota</taxon>
        <taxon>Metazoa</taxon>
        <taxon>Ecdysozoa</taxon>
        <taxon>Arthropoda</taxon>
        <taxon>Chelicerata</taxon>
        <taxon>Arachnida</taxon>
        <taxon>Acari</taxon>
        <taxon>Acariformes</taxon>
        <taxon>Sarcoptiformes</taxon>
        <taxon>Astigmata</taxon>
        <taxon>Glycyphagoidea</taxon>
        <taxon>Echimyopodidae</taxon>
        <taxon>Blomia</taxon>
    </lineage>
</organism>
<dbReference type="AlphaFoldDB" id="A0A9Q0LXD2"/>
<dbReference type="Proteomes" id="UP001142055">
    <property type="component" value="Chromosome 4"/>
</dbReference>
<protein>
    <submittedName>
        <fullName evidence="1">Uncharacterized protein</fullName>
    </submittedName>
</protein>
<evidence type="ECO:0000313" key="1">
    <source>
        <dbReference type="EMBL" id="KAJ6215355.1"/>
    </source>
</evidence>
<sequence>MFEEIDNNWRCRQSAFNVPDVSEVSQQNNDENFDEVRLMDIDIPYDSDQLYEPVENNYSGYNCQNEEFTEEIEVDNNAHLCDISDDEVENNAHLCDVSNERNDFFNSIKDEKLIQKFMRLDGLMHKNSNEQKNNVKRLVCELMLDVAKYICTTHNNAFCQCLSQLNQYQEKVNLPLERISSSANGYLSIQYHKKLNHNYYIEPHQVDVVSLDGKQIIGKYHCVSIYKLAHLQLSNHSIRKRLDEENEGIFHNPQHVEGKYSSIRDAEIFQRTRGKLKIELYLDECQVKKSNPRFGSKSSDSNMTFFYMTFADLRYNNRCKMIDIIPFMMIDKTSIKTIKQHHGNLKIIFENLVEELIILATEGLNFHGKTYYSTLSAVLGDSKAIYEFAGFRESFKVNALWCRFCGLPGMCNCRNIKETYININKTQYCHFYNCDFNREPLKCDEHPSIQHTHNVARLLMSEDFNSLDEISQSSKDLGMYRSPALINDELRNLLQIDITNIFPPDAMHDVSERILSDVILLLLDGIYTKWKPEPTLQYQMHKTKIQHMIMIEILHKFQNFNYYEGNIKIGKEKHPIKNQNHFYIEANATQTVNDEQIEVNKQFVLFCMMIINEIMKRHLYLVHHQTDETRYFYNGWHITGIE</sequence>
<accession>A0A9Q0LXD2</accession>
<name>A0A9Q0LXD2_BLOTA</name>
<reference evidence="1" key="1">
    <citation type="submission" date="2022-12" db="EMBL/GenBank/DDBJ databases">
        <title>Genome assemblies of Blomia tropicalis.</title>
        <authorList>
            <person name="Cui Y."/>
        </authorList>
    </citation>
    <scope>NUCLEOTIDE SEQUENCE</scope>
    <source>
        <tissue evidence="1">Adult mites</tissue>
    </source>
</reference>
<keyword evidence="2" id="KW-1185">Reference proteome</keyword>